<proteinExistence type="predicted"/>
<sequence>MGNKQSAPQRRNTDNAEKQLVCVQLILIYMIPSTKPKADTAMKQYRTNHGVIPVANVPGHLEDAPPPFTETRSGFPHEYRNNEGQEVRTQPFANFVTGPNRAQGPAGQLHEYPIPGPNTQFRFDYDRRCINARQANRPIHPNERANVMGPANGAPWNDPQQTRAAVRVARVNGKEETVVVGVMDHPEGEQRMLQRAPFEPISRQGRQAMERETDEKGRSRTYPPRGVDAAFVQDVEAKYRKVNPPAHPEMRANPRPHPLRRARGAQ</sequence>
<feature type="compositionally biased region" description="Basic residues" evidence="1">
    <location>
        <begin position="257"/>
        <end position="266"/>
    </location>
</feature>
<dbReference type="AlphaFoldDB" id="L2GD12"/>
<name>L2GD12_COLFN</name>
<organism evidence="2">
    <name type="scientific">Colletotrichum fructicola (strain Nara gc5)</name>
    <name type="common">Anthracnose fungus</name>
    <name type="synonym">Colletotrichum gloeosporioides (strain Nara gc5)</name>
    <dbReference type="NCBI Taxonomy" id="1213859"/>
    <lineage>
        <taxon>Eukaryota</taxon>
        <taxon>Fungi</taxon>
        <taxon>Dikarya</taxon>
        <taxon>Ascomycota</taxon>
        <taxon>Pezizomycotina</taxon>
        <taxon>Sordariomycetes</taxon>
        <taxon>Hypocreomycetidae</taxon>
        <taxon>Glomerellales</taxon>
        <taxon>Glomerellaceae</taxon>
        <taxon>Colletotrichum</taxon>
        <taxon>Colletotrichum gloeosporioides species complex</taxon>
    </lineage>
</organism>
<feature type="compositionally biased region" description="Basic and acidic residues" evidence="1">
    <location>
        <begin position="208"/>
        <end position="218"/>
    </location>
</feature>
<dbReference type="HOGENOM" id="CLU_1045888_0_0_1"/>
<accession>L2GD12</accession>
<gene>
    <name evidence="2" type="ORF">CGGC5_3958</name>
</gene>
<protein>
    <submittedName>
        <fullName evidence="2">Uncharacterized protein</fullName>
    </submittedName>
</protein>
<dbReference type="EMBL" id="KB020509">
    <property type="protein sequence ID" value="ELA36492.1"/>
    <property type="molecule type" value="Genomic_DNA"/>
</dbReference>
<reference evidence="2" key="1">
    <citation type="submission" date="2012-08" db="EMBL/GenBank/DDBJ databases">
        <title>Genome analysis of Colletotrichum orbiculare and Colletotrichum fructicola.</title>
        <authorList>
            <person name="Gan P.H.P."/>
            <person name="Ikeda K."/>
            <person name="Irieda H."/>
            <person name="Narusaka M."/>
            <person name="O'Connell R.J."/>
            <person name="Narusaka Y."/>
            <person name="Takano Y."/>
            <person name="Kubo Y."/>
            <person name="Shirasu K."/>
        </authorList>
    </citation>
    <scope>NUCLEOTIDE SEQUENCE</scope>
    <source>
        <strain evidence="2">Nara gc5</strain>
    </source>
</reference>
<feature type="region of interest" description="Disordered" evidence="1">
    <location>
        <begin position="201"/>
        <end position="266"/>
    </location>
</feature>
<evidence type="ECO:0000256" key="1">
    <source>
        <dbReference type="SAM" id="MobiDB-lite"/>
    </source>
</evidence>
<evidence type="ECO:0000313" key="2">
    <source>
        <dbReference type="EMBL" id="ELA36492.1"/>
    </source>
</evidence>